<name>A0A6J1SD95_FRAOC</name>
<dbReference type="GeneID" id="113205271"/>
<feature type="region of interest" description="Disordered" evidence="1">
    <location>
        <begin position="1"/>
        <end position="146"/>
    </location>
</feature>
<dbReference type="PANTHER" id="PTHR34753">
    <property type="entry name" value="TELOMERASE RNA COMPONENT INTERACTING RNASE"/>
    <property type="match status" value="1"/>
</dbReference>
<evidence type="ECO:0000256" key="1">
    <source>
        <dbReference type="SAM" id="MobiDB-lite"/>
    </source>
</evidence>
<sequence>MVYHRSEGDTTPPARDRAPPSQSKSDAQPLNAFRNDGSFLEMFKRMQEASGSGTPSTSSSSKSIESSAPLSSVKTESAQPASPEIHPTTSGQSGNISSGDESSKEAVKRAPMVGKRRGGRVLPTGVVKKKRAGEEEPEEKPKDAWSLYMAEVKRYKETSCEEDGKTRPLVK</sequence>
<feature type="compositionally biased region" description="Basic and acidic residues" evidence="1">
    <location>
        <begin position="1"/>
        <end position="18"/>
    </location>
</feature>
<evidence type="ECO:0000313" key="3">
    <source>
        <dbReference type="RefSeq" id="XP_026276606.1"/>
    </source>
</evidence>
<gene>
    <name evidence="3" type="primary">LOC113205271</name>
</gene>
<protein>
    <submittedName>
        <fullName evidence="3">Telomerase RNA component interacting RNase</fullName>
    </submittedName>
</protein>
<dbReference type="GO" id="GO:0008409">
    <property type="term" value="F:5'-3' exonuclease activity"/>
    <property type="evidence" value="ECO:0007669"/>
    <property type="project" value="InterPro"/>
</dbReference>
<feature type="compositionally biased region" description="Polar residues" evidence="1">
    <location>
        <begin position="87"/>
        <end position="100"/>
    </location>
</feature>
<dbReference type="RefSeq" id="XP_026276606.1">
    <property type="nucleotide sequence ID" value="XM_026420821.2"/>
</dbReference>
<dbReference type="GO" id="GO:0008408">
    <property type="term" value="F:3'-5' exonuclease activity"/>
    <property type="evidence" value="ECO:0007669"/>
    <property type="project" value="InterPro"/>
</dbReference>
<proteinExistence type="predicted"/>
<reference evidence="3" key="1">
    <citation type="submission" date="2025-08" db="UniProtKB">
        <authorList>
            <consortium name="RefSeq"/>
        </authorList>
    </citation>
    <scope>IDENTIFICATION</scope>
    <source>
        <tissue evidence="3">Whole organism</tissue>
    </source>
</reference>
<feature type="compositionally biased region" description="Low complexity" evidence="1">
    <location>
        <begin position="48"/>
        <end position="72"/>
    </location>
</feature>
<evidence type="ECO:0000313" key="2">
    <source>
        <dbReference type="Proteomes" id="UP000504606"/>
    </source>
</evidence>
<dbReference type="PANTHER" id="PTHR34753:SF1">
    <property type="entry name" value="TELOMERASE RNA COMPONENT INTERACTING RNASE"/>
    <property type="match status" value="1"/>
</dbReference>
<dbReference type="KEGG" id="foc:113205271"/>
<dbReference type="InterPro" id="IPR038838">
    <property type="entry name" value="TRIR"/>
</dbReference>
<accession>A0A6J1SD95</accession>
<keyword evidence="2" id="KW-1185">Reference proteome</keyword>
<dbReference type="OrthoDB" id="5983145at2759"/>
<organism evidence="2 3">
    <name type="scientific">Frankliniella occidentalis</name>
    <name type="common">Western flower thrips</name>
    <name type="synonym">Euthrips occidentalis</name>
    <dbReference type="NCBI Taxonomy" id="133901"/>
    <lineage>
        <taxon>Eukaryota</taxon>
        <taxon>Metazoa</taxon>
        <taxon>Ecdysozoa</taxon>
        <taxon>Arthropoda</taxon>
        <taxon>Hexapoda</taxon>
        <taxon>Insecta</taxon>
        <taxon>Pterygota</taxon>
        <taxon>Neoptera</taxon>
        <taxon>Paraneoptera</taxon>
        <taxon>Thysanoptera</taxon>
        <taxon>Terebrantia</taxon>
        <taxon>Thripoidea</taxon>
        <taxon>Thripidae</taxon>
        <taxon>Frankliniella</taxon>
    </lineage>
</organism>
<dbReference type="AlphaFoldDB" id="A0A6J1SD95"/>
<dbReference type="Proteomes" id="UP000504606">
    <property type="component" value="Unplaced"/>
</dbReference>